<dbReference type="Proteomes" id="UP000762676">
    <property type="component" value="Unassembled WGS sequence"/>
</dbReference>
<feature type="compositionally biased region" description="Low complexity" evidence="1">
    <location>
        <begin position="202"/>
        <end position="211"/>
    </location>
</feature>
<gene>
    <name evidence="2" type="ORF">ElyMa_006853200</name>
</gene>
<feature type="region of interest" description="Disordered" evidence="1">
    <location>
        <begin position="114"/>
        <end position="137"/>
    </location>
</feature>
<proteinExistence type="predicted"/>
<feature type="compositionally biased region" description="Polar residues" evidence="1">
    <location>
        <begin position="155"/>
        <end position="174"/>
    </location>
</feature>
<keyword evidence="3" id="KW-1185">Reference proteome</keyword>
<feature type="compositionally biased region" description="Polar residues" evidence="1">
    <location>
        <begin position="116"/>
        <end position="137"/>
    </location>
</feature>
<organism evidence="2 3">
    <name type="scientific">Elysia marginata</name>
    <dbReference type="NCBI Taxonomy" id="1093978"/>
    <lineage>
        <taxon>Eukaryota</taxon>
        <taxon>Metazoa</taxon>
        <taxon>Spiralia</taxon>
        <taxon>Lophotrochozoa</taxon>
        <taxon>Mollusca</taxon>
        <taxon>Gastropoda</taxon>
        <taxon>Heterobranchia</taxon>
        <taxon>Euthyneura</taxon>
        <taxon>Panpulmonata</taxon>
        <taxon>Sacoglossa</taxon>
        <taxon>Placobranchoidea</taxon>
        <taxon>Plakobranchidae</taxon>
        <taxon>Elysia</taxon>
    </lineage>
</organism>
<feature type="region of interest" description="Disordered" evidence="1">
    <location>
        <begin position="202"/>
        <end position="230"/>
    </location>
</feature>
<evidence type="ECO:0000313" key="3">
    <source>
        <dbReference type="Proteomes" id="UP000762676"/>
    </source>
</evidence>
<dbReference type="AlphaFoldDB" id="A0AAV4J765"/>
<accession>A0AAV4J765</accession>
<dbReference type="EMBL" id="BMAT01013704">
    <property type="protein sequence ID" value="GFS18648.1"/>
    <property type="molecule type" value="Genomic_DNA"/>
</dbReference>
<sequence length="257" mass="27853">MHSLIRISRPIKRDKLDTGLCYVWLRARHSSLCAGQSRGRQSSIFNFRPLQLSKIRLSPWLGGDESSYEPPGTYYGSTLTSQLGGAKPTRSSIRSLECSRLRVRSAKVLDSILDKSANTSRPTSAQSRGTTVKSRGTSVKSIAFSTRSDVISVPSRATTARNRQVTSAKSQATSIADGFESSARSSMLCTSSMNRPMTSVAISRASSSGGRRSLRSRKRSPSSAASTGFTSEVENGTYTNLGLFHPGLSVWFLEVTL</sequence>
<feature type="region of interest" description="Disordered" evidence="1">
    <location>
        <begin position="155"/>
        <end position="176"/>
    </location>
</feature>
<name>A0AAV4J765_9GAST</name>
<comment type="caution">
    <text evidence="2">The sequence shown here is derived from an EMBL/GenBank/DDBJ whole genome shotgun (WGS) entry which is preliminary data.</text>
</comment>
<protein>
    <submittedName>
        <fullName evidence="2">Uncharacterized protein</fullName>
    </submittedName>
</protein>
<evidence type="ECO:0000313" key="2">
    <source>
        <dbReference type="EMBL" id="GFS18648.1"/>
    </source>
</evidence>
<evidence type="ECO:0000256" key="1">
    <source>
        <dbReference type="SAM" id="MobiDB-lite"/>
    </source>
</evidence>
<reference evidence="2 3" key="1">
    <citation type="journal article" date="2021" name="Elife">
        <title>Chloroplast acquisition without the gene transfer in kleptoplastic sea slugs, Plakobranchus ocellatus.</title>
        <authorList>
            <person name="Maeda T."/>
            <person name="Takahashi S."/>
            <person name="Yoshida T."/>
            <person name="Shimamura S."/>
            <person name="Takaki Y."/>
            <person name="Nagai Y."/>
            <person name="Toyoda A."/>
            <person name="Suzuki Y."/>
            <person name="Arimoto A."/>
            <person name="Ishii H."/>
            <person name="Satoh N."/>
            <person name="Nishiyama T."/>
            <person name="Hasebe M."/>
            <person name="Maruyama T."/>
            <person name="Minagawa J."/>
            <person name="Obokata J."/>
            <person name="Shigenobu S."/>
        </authorList>
    </citation>
    <scope>NUCLEOTIDE SEQUENCE [LARGE SCALE GENOMIC DNA]</scope>
</reference>